<dbReference type="Pfam" id="PF02518">
    <property type="entry name" value="HATPase_c"/>
    <property type="match status" value="1"/>
</dbReference>
<evidence type="ECO:0000256" key="1">
    <source>
        <dbReference type="ARBA" id="ARBA00000085"/>
    </source>
</evidence>
<keyword evidence="3" id="KW-0808">Transferase</keyword>
<dbReference type="CDD" id="cd00075">
    <property type="entry name" value="HATPase"/>
    <property type="match status" value="1"/>
</dbReference>
<reference evidence="7 8" key="1">
    <citation type="journal article" date="2021" name="Int. J. Syst. Evol. Microbiol.">
        <title>Reticulibacter mediterranei gen. nov., sp. nov., within the new family Reticulibacteraceae fam. nov., and Ktedonospora formicarum gen. nov., sp. nov., Ktedonobacter robiniae sp. nov., Dictyobacter formicarum sp. nov. and Dictyobacter arantiisoli sp. nov., belonging to the class Ktedonobacteria.</title>
        <authorList>
            <person name="Yabe S."/>
            <person name="Zheng Y."/>
            <person name="Wang C.M."/>
            <person name="Sakai Y."/>
            <person name="Abe K."/>
            <person name="Yokota A."/>
            <person name="Donadio S."/>
            <person name="Cavaletti L."/>
            <person name="Monciardini P."/>
        </authorList>
    </citation>
    <scope>NUCLEOTIDE SEQUENCE [LARGE SCALE GENOMIC DNA]</scope>
    <source>
        <strain evidence="7 8">SOSP1-30</strain>
    </source>
</reference>
<evidence type="ECO:0000256" key="2">
    <source>
        <dbReference type="ARBA" id="ARBA00012438"/>
    </source>
</evidence>
<dbReference type="PANTHER" id="PTHR43711">
    <property type="entry name" value="TWO-COMPONENT HISTIDINE KINASE"/>
    <property type="match status" value="1"/>
</dbReference>
<dbReference type="Gene3D" id="3.30.565.10">
    <property type="entry name" value="Histidine kinase-like ATPase, C-terminal domain"/>
    <property type="match status" value="1"/>
</dbReference>
<evidence type="ECO:0000256" key="3">
    <source>
        <dbReference type="ARBA" id="ARBA00022679"/>
    </source>
</evidence>
<keyword evidence="4" id="KW-0418">Kinase</keyword>
<dbReference type="PANTHER" id="PTHR43711:SF1">
    <property type="entry name" value="HISTIDINE KINASE 1"/>
    <property type="match status" value="1"/>
</dbReference>
<dbReference type="InterPro" id="IPR050736">
    <property type="entry name" value="Sensor_HK_Regulatory"/>
</dbReference>
<dbReference type="EMBL" id="BNJG01000005">
    <property type="protein sequence ID" value="GHO60324.1"/>
    <property type="molecule type" value="Genomic_DNA"/>
</dbReference>
<protein>
    <recommendedName>
        <fullName evidence="2">histidine kinase</fullName>
        <ecNumber evidence="2">2.7.13.3</ecNumber>
    </recommendedName>
</protein>
<evidence type="ECO:0000256" key="5">
    <source>
        <dbReference type="ARBA" id="ARBA00023012"/>
    </source>
</evidence>
<dbReference type="InterPro" id="IPR005467">
    <property type="entry name" value="His_kinase_dom"/>
</dbReference>
<dbReference type="SUPFAM" id="SSF55874">
    <property type="entry name" value="ATPase domain of HSP90 chaperone/DNA topoisomerase II/histidine kinase"/>
    <property type="match status" value="1"/>
</dbReference>
<dbReference type="SMART" id="SM00387">
    <property type="entry name" value="HATPase_c"/>
    <property type="match status" value="1"/>
</dbReference>
<evidence type="ECO:0000313" key="8">
    <source>
        <dbReference type="Proteomes" id="UP000654345"/>
    </source>
</evidence>
<dbReference type="EC" id="2.7.13.3" evidence="2"/>
<dbReference type="Proteomes" id="UP000654345">
    <property type="component" value="Unassembled WGS sequence"/>
</dbReference>
<evidence type="ECO:0000256" key="4">
    <source>
        <dbReference type="ARBA" id="ARBA00022777"/>
    </source>
</evidence>
<proteinExistence type="predicted"/>
<comment type="catalytic activity">
    <reaction evidence="1">
        <text>ATP + protein L-histidine = ADP + protein N-phospho-L-histidine.</text>
        <dbReference type="EC" id="2.7.13.3"/>
    </reaction>
</comment>
<evidence type="ECO:0000313" key="7">
    <source>
        <dbReference type="EMBL" id="GHO60324.1"/>
    </source>
</evidence>
<dbReference type="RefSeq" id="WP_236039106.1">
    <property type="nucleotide sequence ID" value="NZ_BNJG01000005.1"/>
</dbReference>
<dbReference type="InterPro" id="IPR036890">
    <property type="entry name" value="HATPase_C_sf"/>
</dbReference>
<keyword evidence="8" id="KW-1185">Reference proteome</keyword>
<gene>
    <name evidence="7" type="ORF">KSB_87990</name>
</gene>
<dbReference type="InterPro" id="IPR004358">
    <property type="entry name" value="Sig_transdc_His_kin-like_C"/>
</dbReference>
<evidence type="ECO:0000259" key="6">
    <source>
        <dbReference type="PROSITE" id="PS50109"/>
    </source>
</evidence>
<name>A0ABQ3V609_9CHLR</name>
<keyword evidence="5" id="KW-0902">Two-component regulatory system</keyword>
<dbReference type="InterPro" id="IPR003594">
    <property type="entry name" value="HATPase_dom"/>
</dbReference>
<dbReference type="PRINTS" id="PR00344">
    <property type="entry name" value="BCTRLSENSOR"/>
</dbReference>
<feature type="domain" description="Histidine kinase" evidence="6">
    <location>
        <begin position="1"/>
        <end position="85"/>
    </location>
</feature>
<sequence length="95" mass="10520">MVLTTEASAATISVRDHGIGIPRELHGRVFERFYRAVSLQQRAFPGLGMGLYIVAEIVKHHGGTIRVESEKGKGTTFHLTFPLATSRDEISRGRE</sequence>
<accession>A0ABQ3V609</accession>
<organism evidence="7 8">
    <name type="scientific">Ktedonobacter robiniae</name>
    <dbReference type="NCBI Taxonomy" id="2778365"/>
    <lineage>
        <taxon>Bacteria</taxon>
        <taxon>Bacillati</taxon>
        <taxon>Chloroflexota</taxon>
        <taxon>Ktedonobacteria</taxon>
        <taxon>Ktedonobacterales</taxon>
        <taxon>Ktedonobacteraceae</taxon>
        <taxon>Ktedonobacter</taxon>
    </lineage>
</organism>
<dbReference type="PROSITE" id="PS50109">
    <property type="entry name" value="HIS_KIN"/>
    <property type="match status" value="1"/>
</dbReference>
<comment type="caution">
    <text evidence="7">The sequence shown here is derived from an EMBL/GenBank/DDBJ whole genome shotgun (WGS) entry which is preliminary data.</text>
</comment>